<dbReference type="InterPro" id="IPR001478">
    <property type="entry name" value="PDZ"/>
</dbReference>
<evidence type="ECO:0000256" key="1">
    <source>
        <dbReference type="SAM" id="SignalP"/>
    </source>
</evidence>
<dbReference type="InterPro" id="IPR007484">
    <property type="entry name" value="Peptidase_M28"/>
</dbReference>
<name>A0ABP8MA15_9BACT</name>
<dbReference type="RefSeq" id="WP_345032610.1">
    <property type="nucleotide sequence ID" value="NZ_BAABEY010000036.1"/>
</dbReference>
<sequence length="408" mass="44227">MKHTAVFLFLLWSLTTSYSQVITPSSLQTHINVLASDSLEGRGTATTGEIKAANYIARQFQKAGLMPRGHNDTYFQPFTLSFKIDGFTHQQTARNVVGLLDNGAAATIVIGAHYDHLGTGLQSGSLAPESAGYIHNGADDNASGTAGMIELAHFLASNNIRERFNFLFIAFSAEELGLIGSKYFVENPTIPFDDIAFMINMDMIGRYNAGKGLTIGGWGTSSWWGKLIPGIARQQGIVYKPDSSGIGPSDHTSFYSKKKPVLFFFTGAHSDYHKPVDDADKINAEGTAKVLAIITGLIAKLDSETGIPDYLEAANPHAQASRTSFKVTLGVMPDYNFTGNGVRIDGVSAGRPAELAGIKSGDVITRIGKTAIKDIYEYMDVLGKHEKGQTVEVEFVRGQEIRKTRLTF</sequence>
<dbReference type="SUPFAM" id="SSF50156">
    <property type="entry name" value="PDZ domain-like"/>
    <property type="match status" value="1"/>
</dbReference>
<dbReference type="SMART" id="SM00228">
    <property type="entry name" value="PDZ"/>
    <property type="match status" value="1"/>
</dbReference>
<gene>
    <name evidence="3" type="ORF">GCM10023091_40520</name>
</gene>
<keyword evidence="1" id="KW-0732">Signal</keyword>
<dbReference type="Pfam" id="PF13180">
    <property type="entry name" value="PDZ_2"/>
    <property type="match status" value="1"/>
</dbReference>
<accession>A0ABP8MA15</accession>
<organism evidence="3 4">
    <name type="scientific">Ravibacter arvi</name>
    <dbReference type="NCBI Taxonomy" id="2051041"/>
    <lineage>
        <taxon>Bacteria</taxon>
        <taxon>Pseudomonadati</taxon>
        <taxon>Bacteroidota</taxon>
        <taxon>Cytophagia</taxon>
        <taxon>Cytophagales</taxon>
        <taxon>Spirosomataceae</taxon>
        <taxon>Ravibacter</taxon>
    </lineage>
</organism>
<comment type="caution">
    <text evidence="3">The sequence shown here is derived from an EMBL/GenBank/DDBJ whole genome shotgun (WGS) entry which is preliminary data.</text>
</comment>
<feature type="domain" description="PDZ" evidence="2">
    <location>
        <begin position="327"/>
        <end position="399"/>
    </location>
</feature>
<feature type="signal peptide" evidence="1">
    <location>
        <begin position="1"/>
        <end position="19"/>
    </location>
</feature>
<keyword evidence="4" id="KW-1185">Reference proteome</keyword>
<dbReference type="EMBL" id="BAABEY010000036">
    <property type="protein sequence ID" value="GAA4446767.1"/>
    <property type="molecule type" value="Genomic_DNA"/>
</dbReference>
<evidence type="ECO:0000313" key="3">
    <source>
        <dbReference type="EMBL" id="GAA4446767.1"/>
    </source>
</evidence>
<feature type="chain" id="PRO_5045636966" evidence="1">
    <location>
        <begin position="20"/>
        <end position="408"/>
    </location>
</feature>
<dbReference type="Pfam" id="PF04389">
    <property type="entry name" value="Peptidase_M28"/>
    <property type="match status" value="1"/>
</dbReference>
<reference evidence="4" key="1">
    <citation type="journal article" date="2019" name="Int. J. Syst. Evol. Microbiol.">
        <title>The Global Catalogue of Microorganisms (GCM) 10K type strain sequencing project: providing services to taxonomists for standard genome sequencing and annotation.</title>
        <authorList>
            <consortium name="The Broad Institute Genomics Platform"/>
            <consortium name="The Broad Institute Genome Sequencing Center for Infectious Disease"/>
            <person name="Wu L."/>
            <person name="Ma J."/>
        </authorList>
    </citation>
    <scope>NUCLEOTIDE SEQUENCE [LARGE SCALE GENOMIC DNA]</scope>
    <source>
        <strain evidence="4">JCM 31920</strain>
    </source>
</reference>
<proteinExistence type="predicted"/>
<evidence type="ECO:0000259" key="2">
    <source>
        <dbReference type="SMART" id="SM00228"/>
    </source>
</evidence>
<dbReference type="SUPFAM" id="SSF53187">
    <property type="entry name" value="Zn-dependent exopeptidases"/>
    <property type="match status" value="1"/>
</dbReference>
<dbReference type="InterPro" id="IPR045175">
    <property type="entry name" value="M28_fam"/>
</dbReference>
<dbReference type="Gene3D" id="3.40.630.10">
    <property type="entry name" value="Zn peptidases"/>
    <property type="match status" value="1"/>
</dbReference>
<dbReference type="Gene3D" id="2.30.42.10">
    <property type="match status" value="1"/>
</dbReference>
<protein>
    <submittedName>
        <fullName evidence="3">M20/M25/M40 family metallo-hydrolase</fullName>
    </submittedName>
</protein>
<evidence type="ECO:0000313" key="4">
    <source>
        <dbReference type="Proteomes" id="UP001501508"/>
    </source>
</evidence>
<dbReference type="PANTHER" id="PTHR12147">
    <property type="entry name" value="METALLOPEPTIDASE M28 FAMILY MEMBER"/>
    <property type="match status" value="1"/>
</dbReference>
<dbReference type="PANTHER" id="PTHR12147:SF26">
    <property type="entry name" value="PEPTIDASE M28 DOMAIN-CONTAINING PROTEIN"/>
    <property type="match status" value="1"/>
</dbReference>
<dbReference type="InterPro" id="IPR036034">
    <property type="entry name" value="PDZ_sf"/>
</dbReference>
<dbReference type="Proteomes" id="UP001501508">
    <property type="component" value="Unassembled WGS sequence"/>
</dbReference>